<evidence type="ECO:0000256" key="9">
    <source>
        <dbReference type="ARBA" id="ARBA00037858"/>
    </source>
</evidence>
<evidence type="ECO:0000256" key="6">
    <source>
        <dbReference type="ARBA" id="ARBA00022839"/>
    </source>
</evidence>
<organism evidence="15 16">
    <name type="scientific">Erpetoichthys calabaricus</name>
    <name type="common">Rope fish</name>
    <name type="synonym">Calamoichthys calabaricus</name>
    <dbReference type="NCBI Taxonomy" id="27687"/>
    <lineage>
        <taxon>Eukaryota</taxon>
        <taxon>Metazoa</taxon>
        <taxon>Chordata</taxon>
        <taxon>Craniata</taxon>
        <taxon>Vertebrata</taxon>
        <taxon>Euteleostomi</taxon>
        <taxon>Actinopterygii</taxon>
        <taxon>Polypteriformes</taxon>
        <taxon>Polypteridae</taxon>
        <taxon>Erpetoichthys</taxon>
    </lineage>
</organism>
<evidence type="ECO:0000259" key="14">
    <source>
        <dbReference type="PROSITE" id="PS50035"/>
    </source>
</evidence>
<evidence type="ECO:0000256" key="7">
    <source>
        <dbReference type="ARBA" id="ARBA00035759"/>
    </source>
</evidence>
<reference evidence="15" key="2">
    <citation type="submission" date="2025-08" db="UniProtKB">
        <authorList>
            <consortium name="Ensembl"/>
        </authorList>
    </citation>
    <scope>IDENTIFICATION</scope>
</reference>
<dbReference type="GO" id="GO:0031902">
    <property type="term" value="C:late endosome membrane"/>
    <property type="evidence" value="ECO:0007669"/>
    <property type="project" value="UniProtKB-SubCell"/>
</dbReference>
<dbReference type="EC" id="3.1.16.1" evidence="10"/>
<evidence type="ECO:0000256" key="3">
    <source>
        <dbReference type="ARBA" id="ARBA00022722"/>
    </source>
</evidence>
<comment type="subcellular location">
    <subcellularLocation>
        <location evidence="9">Early endosome membrane</location>
        <topology evidence="9">Single-pass type II membrane protein</topology>
    </subcellularLocation>
    <subcellularLocation>
        <location evidence="8">Late endosome membrane</location>
        <topology evidence="8">Single-pass type II membrane protein</topology>
    </subcellularLocation>
    <subcellularLocation>
        <location evidence="1">Lysosome lumen</location>
    </subcellularLocation>
</comment>
<feature type="transmembrane region" description="Helical" evidence="13">
    <location>
        <begin position="36"/>
        <end position="63"/>
    </location>
</feature>
<comment type="catalytic activity">
    <reaction evidence="7">
        <text>Exonucleolytic cleavage in the 5'- to 3'-direction to yield nucleoside 3'-phosphates.</text>
        <dbReference type="EC" id="3.1.16.1"/>
    </reaction>
</comment>
<reference evidence="15" key="1">
    <citation type="submission" date="2021-06" db="EMBL/GenBank/DDBJ databases">
        <authorList>
            <consortium name="Wellcome Sanger Institute Data Sharing"/>
        </authorList>
    </citation>
    <scope>NUCLEOTIDE SEQUENCE [LARGE SCALE GENOMIC DNA]</scope>
</reference>
<evidence type="ECO:0000256" key="8">
    <source>
        <dbReference type="ARBA" id="ARBA00037797"/>
    </source>
</evidence>
<dbReference type="PANTHER" id="PTHR10185">
    <property type="entry name" value="PHOSPHOLIPASE D - RELATED"/>
    <property type="match status" value="1"/>
</dbReference>
<dbReference type="Proteomes" id="UP000694620">
    <property type="component" value="Chromosome 18"/>
</dbReference>
<keyword evidence="4" id="KW-0677">Repeat</keyword>
<dbReference type="InterPro" id="IPR050874">
    <property type="entry name" value="Diverse_PLD-related"/>
</dbReference>
<dbReference type="GO" id="GO:0043202">
    <property type="term" value="C:lysosomal lumen"/>
    <property type="evidence" value="ECO:0007669"/>
    <property type="project" value="UniProtKB-SubCell"/>
</dbReference>
<dbReference type="PANTHER" id="PTHR10185:SF16">
    <property type="entry name" value="5'-3' EXONUCLEASE PLD3"/>
    <property type="match status" value="1"/>
</dbReference>
<dbReference type="SUPFAM" id="SSF56024">
    <property type="entry name" value="Phospholipase D/nuclease"/>
    <property type="match status" value="2"/>
</dbReference>
<evidence type="ECO:0000256" key="4">
    <source>
        <dbReference type="ARBA" id="ARBA00022737"/>
    </source>
</evidence>
<keyword evidence="13" id="KW-0812">Transmembrane</keyword>
<evidence type="ECO:0000256" key="13">
    <source>
        <dbReference type="SAM" id="Phobius"/>
    </source>
</evidence>
<keyword evidence="16" id="KW-1185">Reference proteome</keyword>
<proteinExistence type="inferred from homology"/>
<dbReference type="SMART" id="SM00155">
    <property type="entry name" value="PLDc"/>
    <property type="match status" value="2"/>
</dbReference>
<dbReference type="Pfam" id="PF13918">
    <property type="entry name" value="PLDc_3"/>
    <property type="match status" value="1"/>
</dbReference>
<evidence type="ECO:0000256" key="12">
    <source>
        <dbReference type="ARBA" id="ARBA00041681"/>
    </source>
</evidence>
<dbReference type="InterPro" id="IPR001736">
    <property type="entry name" value="PLipase_D/transphosphatidylase"/>
</dbReference>
<evidence type="ECO:0000313" key="15">
    <source>
        <dbReference type="Ensembl" id="ENSECRP00000033444.1"/>
    </source>
</evidence>
<feature type="domain" description="PLD phosphodiesterase" evidence="14">
    <location>
        <begin position="197"/>
        <end position="224"/>
    </location>
</feature>
<evidence type="ECO:0000256" key="2">
    <source>
        <dbReference type="ARBA" id="ARBA00008664"/>
    </source>
</evidence>
<dbReference type="Gene3D" id="3.30.870.10">
    <property type="entry name" value="Endonuclease Chain A"/>
    <property type="match status" value="2"/>
</dbReference>
<dbReference type="GO" id="GO:0004527">
    <property type="term" value="F:exonuclease activity"/>
    <property type="evidence" value="ECO:0007669"/>
    <property type="project" value="UniProtKB-KW"/>
</dbReference>
<keyword evidence="5" id="KW-0378">Hydrolase</keyword>
<evidence type="ECO:0000256" key="5">
    <source>
        <dbReference type="ARBA" id="ARBA00022801"/>
    </source>
</evidence>
<name>A0A8C4TLC5_ERPCA</name>
<dbReference type="InterPro" id="IPR032803">
    <property type="entry name" value="PLDc_3"/>
</dbReference>
<gene>
    <name evidence="15" type="primary">PLD3</name>
</gene>
<dbReference type="GeneTree" id="ENSGT00950000183059"/>
<reference evidence="15" key="3">
    <citation type="submission" date="2025-09" db="UniProtKB">
        <authorList>
            <consortium name="Ensembl"/>
        </authorList>
    </citation>
    <scope>IDENTIFICATION</scope>
</reference>
<evidence type="ECO:0000313" key="16">
    <source>
        <dbReference type="Proteomes" id="UP000694620"/>
    </source>
</evidence>
<keyword evidence="6" id="KW-0269">Exonuclease</keyword>
<accession>A0A8C4TLC5</accession>
<dbReference type="Ensembl" id="ENSECRT00000034172.1">
    <property type="protein sequence ID" value="ENSECRP00000033444.1"/>
    <property type="gene ID" value="ENSECRG00000022637.1"/>
</dbReference>
<evidence type="ECO:0000256" key="1">
    <source>
        <dbReference type="ARBA" id="ARBA00004227"/>
    </source>
</evidence>
<keyword evidence="3" id="KW-0540">Nuclease</keyword>
<dbReference type="PROSITE" id="PS50035">
    <property type="entry name" value="PLD"/>
    <property type="match status" value="1"/>
</dbReference>
<comment type="similarity">
    <text evidence="2">Belongs to the phospholipase D family.</text>
</comment>
<keyword evidence="13" id="KW-0472">Membrane</keyword>
<protein>
    <recommendedName>
        <fullName evidence="11">5'-3' exonuclease PLD3</fullName>
        <ecNumber evidence="10">3.1.16.1</ecNumber>
    </recommendedName>
    <alternativeName>
        <fullName evidence="12">Phospholipase D3</fullName>
    </alternativeName>
</protein>
<sequence>MMQISLCFITHCHSASPAYNLVIYPLLNVCLQFYKWALLITGIVVLLLLILLTQLLLLPLLLVPVDYHNNALLFQTESCSDSCRAVLVESIPQGLSFNSSMPSPAIADVWTNMIVEAKHSLDIASFYWTMTNEDTNTSEPTAQTGEQILQELIKLPKTGVSVRIAVDSSQSFKSQKDLQALKDGGVLVREVNMLKLTKGVLHTKFWVVDKTHLFIGSANMDWRSLTQVKELGLAMYNCSCLAQDLEKIFEMYWFLGQPDAVIPHHWPSNYSTAYNQDTPLSILVNGTSSRIYLSSAPPALCPDGRTQDLQAILSIIEDAEEFVYIAVMNFLPVMEFSHHKRYWSDIDSQLRRIAYERKIKVRLLISCWPHSEPVMFTFLRSLAAINDHKTFCVPATEEQKKIPYARVNHNKYMVTDQVAYIGMPISHTCRLTNRSKQHLYTTFLRKVVCLAWQCPFVGSDI</sequence>
<dbReference type="GO" id="GO:0031901">
    <property type="term" value="C:early endosome membrane"/>
    <property type="evidence" value="ECO:0007669"/>
    <property type="project" value="UniProtKB-SubCell"/>
</dbReference>
<keyword evidence="13" id="KW-1133">Transmembrane helix</keyword>
<dbReference type="AlphaFoldDB" id="A0A8C4TLC5"/>
<evidence type="ECO:0000256" key="10">
    <source>
        <dbReference type="ARBA" id="ARBA00039059"/>
    </source>
</evidence>
<evidence type="ECO:0000256" key="11">
    <source>
        <dbReference type="ARBA" id="ARBA00039647"/>
    </source>
</evidence>